<proteinExistence type="predicted"/>
<dbReference type="EMBL" id="JBHTJA010000006">
    <property type="protein sequence ID" value="MFD0899813.1"/>
    <property type="molecule type" value="Genomic_DNA"/>
</dbReference>
<dbReference type="RefSeq" id="WP_378296711.1">
    <property type="nucleotide sequence ID" value="NZ_JBHTJA010000006.1"/>
</dbReference>
<keyword evidence="5" id="KW-1185">Reference proteome</keyword>
<evidence type="ECO:0000256" key="1">
    <source>
        <dbReference type="SAM" id="MobiDB-lite"/>
    </source>
</evidence>
<evidence type="ECO:0000256" key="2">
    <source>
        <dbReference type="SAM" id="SignalP"/>
    </source>
</evidence>
<feature type="domain" description="Rv2525c-like glycoside hydrolase-like" evidence="3">
    <location>
        <begin position="254"/>
        <end position="447"/>
    </location>
</feature>
<dbReference type="Pfam" id="PF08924">
    <property type="entry name" value="Rv2525c_GlyHyd-like"/>
    <property type="match status" value="1"/>
</dbReference>
<feature type="region of interest" description="Disordered" evidence="1">
    <location>
        <begin position="178"/>
        <end position="239"/>
    </location>
</feature>
<keyword evidence="2" id="KW-0732">Signal</keyword>
<evidence type="ECO:0000313" key="5">
    <source>
        <dbReference type="Proteomes" id="UP001596972"/>
    </source>
</evidence>
<gene>
    <name evidence="4" type="ORF">ACFQ11_05380</name>
</gene>
<dbReference type="InterPro" id="IPR015020">
    <property type="entry name" value="Rv2525c-like_Glyco_Hydro-like"/>
</dbReference>
<comment type="caution">
    <text evidence="4">The sequence shown here is derived from an EMBL/GenBank/DDBJ whole genome shotgun (WGS) entry which is preliminary data.</text>
</comment>
<dbReference type="Proteomes" id="UP001596972">
    <property type="component" value="Unassembled WGS sequence"/>
</dbReference>
<reference evidence="5" key="1">
    <citation type="journal article" date="2019" name="Int. J. Syst. Evol. Microbiol.">
        <title>The Global Catalogue of Microorganisms (GCM) 10K type strain sequencing project: providing services to taxonomists for standard genome sequencing and annotation.</title>
        <authorList>
            <consortium name="The Broad Institute Genomics Platform"/>
            <consortium name="The Broad Institute Genome Sequencing Center for Infectious Disease"/>
            <person name="Wu L."/>
            <person name="Ma J."/>
        </authorList>
    </citation>
    <scope>NUCLEOTIDE SEQUENCE [LARGE SCALE GENOMIC DNA]</scope>
    <source>
        <strain evidence="5">JCM 31202</strain>
    </source>
</reference>
<evidence type="ECO:0000313" key="4">
    <source>
        <dbReference type="EMBL" id="MFD0899813.1"/>
    </source>
</evidence>
<feature type="chain" id="PRO_5046322136" evidence="2">
    <location>
        <begin position="22"/>
        <end position="452"/>
    </location>
</feature>
<keyword evidence="4" id="KW-0378">Hydrolase</keyword>
<feature type="signal peptide" evidence="2">
    <location>
        <begin position="1"/>
        <end position="21"/>
    </location>
</feature>
<dbReference type="InterPro" id="IPR017853">
    <property type="entry name" value="GH"/>
</dbReference>
<dbReference type="SUPFAM" id="SSF51445">
    <property type="entry name" value="(Trans)glycosidases"/>
    <property type="match status" value="1"/>
</dbReference>
<accession>A0ABW3EHK9</accession>
<sequence length="452" mass="48810">MRHVVLLSALSAAAVLAPAGAVLWEAPARPAAGAPAALTAATAEPDRAEPGETGRVVRYRGLSIPVPDGWEVHRLDRDPTRCVRYDRRAVYLGRPGERPDCPARVVGRTSAVHIAPLGDGRSSRTAVRADRLAAFTVERSADHETRLALPEAGVAITGVYGDDPAPLQRVLRGVRLSPSWPGEHAEPGASGEDAPAAGSRRAGSEPPAPGASGGDSADPPDAEPRRPWTRGRGFDTCTAPSLDTMARWRDAFEVTNIYIGGAARGCAQPNLTEAWVREVRAMGYRITPTYVGLQAPCGPRPQRFTKRKAAEQGRENAVDAARKARELGIPPGEPIYLDMEAYDGRKKGCRKAVLDFIDAWVGELEKQGYRPCMYSSAASGVRDVARASGINKPDGIWFANWDGRASVYGDPHFPDDLWSPHRRIKQYRGPHKERHGGVTLNIDSNVVDGYVY</sequence>
<protein>
    <submittedName>
        <fullName evidence="4">Glycoside hydrolase domain-containing protein</fullName>
    </submittedName>
</protein>
<name>A0ABW3EHK9_9ACTN</name>
<dbReference type="GO" id="GO:0016787">
    <property type="term" value="F:hydrolase activity"/>
    <property type="evidence" value="ECO:0007669"/>
    <property type="project" value="UniProtKB-KW"/>
</dbReference>
<organism evidence="4 5">
    <name type="scientific">Actinomadura sediminis</name>
    <dbReference type="NCBI Taxonomy" id="1038904"/>
    <lineage>
        <taxon>Bacteria</taxon>
        <taxon>Bacillati</taxon>
        <taxon>Actinomycetota</taxon>
        <taxon>Actinomycetes</taxon>
        <taxon>Streptosporangiales</taxon>
        <taxon>Thermomonosporaceae</taxon>
        <taxon>Actinomadura</taxon>
    </lineage>
</organism>
<dbReference type="Gene3D" id="3.20.20.80">
    <property type="entry name" value="Glycosidases"/>
    <property type="match status" value="1"/>
</dbReference>
<evidence type="ECO:0000259" key="3">
    <source>
        <dbReference type="Pfam" id="PF08924"/>
    </source>
</evidence>